<feature type="chain" id="PRO_5015133177" description="ML-like domain-containing protein" evidence="9">
    <location>
        <begin position="31"/>
        <end position="926"/>
    </location>
</feature>
<feature type="compositionally biased region" description="Polar residues" evidence="7">
    <location>
        <begin position="875"/>
        <end position="895"/>
    </location>
</feature>
<evidence type="ECO:0000313" key="11">
    <source>
        <dbReference type="EMBL" id="OBT93902.2"/>
    </source>
</evidence>
<dbReference type="GO" id="GO:0055085">
    <property type="term" value="P:transmembrane transport"/>
    <property type="evidence" value="ECO:0007669"/>
    <property type="project" value="TreeGrafter"/>
</dbReference>
<dbReference type="GO" id="GO:0016020">
    <property type="term" value="C:membrane"/>
    <property type="evidence" value="ECO:0007669"/>
    <property type="project" value="UniProtKB-SubCell"/>
</dbReference>
<dbReference type="AlphaFoldDB" id="A0A1B8GDJ6"/>
<evidence type="ECO:0000256" key="3">
    <source>
        <dbReference type="ARBA" id="ARBA00022692"/>
    </source>
</evidence>
<dbReference type="SMART" id="SM01320">
    <property type="entry name" value="TRP_N"/>
    <property type="match status" value="1"/>
</dbReference>
<evidence type="ECO:0000256" key="9">
    <source>
        <dbReference type="SAM" id="SignalP"/>
    </source>
</evidence>
<dbReference type="RefSeq" id="XP_059319464.1">
    <property type="nucleotide sequence ID" value="XM_059463949.1"/>
</dbReference>
<evidence type="ECO:0000256" key="5">
    <source>
        <dbReference type="ARBA" id="ARBA00022989"/>
    </source>
</evidence>
<evidence type="ECO:0000256" key="7">
    <source>
        <dbReference type="SAM" id="MobiDB-lite"/>
    </source>
</evidence>
<feature type="transmembrane region" description="Helical" evidence="8">
    <location>
        <begin position="691"/>
        <end position="716"/>
    </location>
</feature>
<evidence type="ECO:0000256" key="6">
    <source>
        <dbReference type="ARBA" id="ARBA00023136"/>
    </source>
</evidence>
<dbReference type="STRING" id="342668.A0A1B8GDJ6"/>
<feature type="transmembrane region" description="Helical" evidence="8">
    <location>
        <begin position="603"/>
        <end position="623"/>
    </location>
</feature>
<dbReference type="PANTHER" id="PTHR31145">
    <property type="entry name" value="INTEGRAL MEMBRANE PROTEIN (AFU_ORTHOLOGUE AFUA_7G01610)"/>
    <property type="match status" value="1"/>
</dbReference>
<keyword evidence="12" id="KW-1185">Reference proteome</keyword>
<dbReference type="GO" id="GO:0009272">
    <property type="term" value="P:fungal-type cell wall biogenesis"/>
    <property type="evidence" value="ECO:0007669"/>
    <property type="project" value="TreeGrafter"/>
</dbReference>
<feature type="transmembrane region" description="Helical" evidence="8">
    <location>
        <begin position="485"/>
        <end position="507"/>
    </location>
</feature>
<feature type="signal peptide" evidence="9">
    <location>
        <begin position="1"/>
        <end position="30"/>
    </location>
</feature>
<feature type="transmembrane region" description="Helical" evidence="8">
    <location>
        <begin position="210"/>
        <end position="231"/>
    </location>
</feature>
<dbReference type="PANTHER" id="PTHR31145:SF7">
    <property type="entry name" value="TRP-LIKE ION CHANNEL"/>
    <property type="match status" value="1"/>
</dbReference>
<feature type="transmembrane region" description="Helical" evidence="8">
    <location>
        <begin position="243"/>
        <end position="265"/>
    </location>
</feature>
<name>A0A1B8GDJ6_9PEZI</name>
<evidence type="ECO:0000256" key="2">
    <source>
        <dbReference type="ARBA" id="ARBA00010642"/>
    </source>
</evidence>
<dbReference type="InterPro" id="IPR032800">
    <property type="entry name" value="TRP_N"/>
</dbReference>
<reference evidence="11 12" key="1">
    <citation type="submission" date="2016-03" db="EMBL/GenBank/DDBJ databases">
        <title>Comparative genomics of Pseudogymnoascus destructans, the fungus causing white-nose syndrome of bats.</title>
        <authorList>
            <person name="Palmer J.M."/>
            <person name="Drees K.P."/>
            <person name="Foster J.T."/>
            <person name="Lindner D.L."/>
        </authorList>
    </citation>
    <scope>NUCLEOTIDE SEQUENCE [LARGE SCALE GENOMIC DNA]</scope>
    <source>
        <strain evidence="11 12">UAMH 10579</strain>
    </source>
</reference>
<dbReference type="Proteomes" id="UP000091956">
    <property type="component" value="Unassembled WGS sequence"/>
</dbReference>
<accession>A0A1B8GDJ6</accession>
<keyword evidence="6 8" id="KW-0472">Membrane</keyword>
<feature type="compositionally biased region" description="Polar residues" evidence="7">
    <location>
        <begin position="908"/>
        <end position="926"/>
    </location>
</feature>
<feature type="region of interest" description="Disordered" evidence="7">
    <location>
        <begin position="875"/>
        <end position="926"/>
    </location>
</feature>
<dbReference type="GeneID" id="28841609"/>
<sequence>MKGFLAPLRPWGATILTVALAATLPALVHAASDAGNFVKGTVKGTGSRAKTIILANDRYPALYTGKFGDCLGGNSQIDVTGFDAAYYADNMTVMFHLTGTTKIKHDNIMAYISVDAYGEDRFDMIFNPCSANIYSLCPMNASTPIAAEAIIPVTKDMVSGIPPIALVIPDFEGYATLRLYSNTTKTEIGCYQAVMTNGATFSHPKAVGSVLAIFTSVALLASAATAIYGVNVPVMRTHYAHSLSVLVIFELFQSVFFSGALSLQWPSVCVAWWSNFAWSAGMINNAGMTRSISNFLGTDQGNSSHVGGVSIASLGSNALSQIYGKPGKPPGGVPPKAGARTIMRQVLDHIIGVRDIVGASASQDPGYSWYGGKSGSSLPLPGVWSNFTGELSEIGIPAPNAFMTGFIWFLIALVIVIGLIVGLKWILEGFSTVRWIRKDRLDFFRSHWVGYVQMAILRTMMVAFFMMMTLTIYQFSISGPAGVTAIAAIVFVTFLVGLLGIAAHCCFNRLRFGRYESGFDHVIISRKKVWKFIPWPGFSWHSKTTDADETAATHIDSPPVLGSFPMFVVRYVDDDPLRPGVHEDPTFIKRYGWLSGRFRRTRWWFFALWFLYQFVRACFVGGASRNPEAQVVGLFVVEIIAMIIIVALNPFEGNRNTALAVYLLGLSKVVTAGLSIAFLPRYNMARIPTTIVGFVIVITQGVVAIATLILIVLGAISSYMSLTRNREDFKPRWLEGIRYKYFTHLERAALDIPPPPPPPKEPEKPAEPIEPYFKVNSVHREPKIEDEQADILAVMTDPKSQPIVSGRRGRANSALGTSSVPGGLPFGARAHRASWSSQDFTLWQQEMMAGSLGKAGHSRHNSVNKLRHSSGTMAPLIQSPQSLGSSDPITTSSKQHIVRGGQWPLTVGESSQGSSAENLQEVTIKE</sequence>
<dbReference type="InterPro" id="IPR010308">
    <property type="entry name" value="TRP_C"/>
</dbReference>
<evidence type="ECO:0000256" key="4">
    <source>
        <dbReference type="ARBA" id="ARBA00022729"/>
    </source>
</evidence>
<feature type="domain" description="ML-like" evidence="10">
    <location>
        <begin position="60"/>
        <end position="202"/>
    </location>
</feature>
<dbReference type="Pfam" id="PF06011">
    <property type="entry name" value="TRP"/>
    <property type="match status" value="1"/>
</dbReference>
<protein>
    <recommendedName>
        <fullName evidence="10">ML-like domain-containing protein</fullName>
    </recommendedName>
</protein>
<evidence type="ECO:0000313" key="12">
    <source>
        <dbReference type="Proteomes" id="UP000091956"/>
    </source>
</evidence>
<keyword evidence="5 8" id="KW-1133">Transmembrane helix</keyword>
<dbReference type="InterPro" id="IPR040241">
    <property type="entry name" value="TRP_Flc/Pkd2-like"/>
</dbReference>
<proteinExistence type="inferred from homology"/>
<keyword evidence="3 8" id="KW-0812">Transmembrane</keyword>
<dbReference type="Pfam" id="PF14558">
    <property type="entry name" value="TRP_N"/>
    <property type="match status" value="1"/>
</dbReference>
<evidence type="ECO:0000256" key="1">
    <source>
        <dbReference type="ARBA" id="ARBA00004141"/>
    </source>
</evidence>
<evidence type="ECO:0000256" key="8">
    <source>
        <dbReference type="SAM" id="Phobius"/>
    </source>
</evidence>
<reference evidence="12" key="2">
    <citation type="journal article" date="2018" name="Nat. Commun.">
        <title>Extreme sensitivity to ultraviolet light in the fungal pathogen causing white-nose syndrome of bats.</title>
        <authorList>
            <person name="Palmer J.M."/>
            <person name="Drees K.P."/>
            <person name="Foster J.T."/>
            <person name="Lindner D.L."/>
        </authorList>
    </citation>
    <scope>NUCLEOTIDE SEQUENCE [LARGE SCALE GENOMIC DNA]</scope>
    <source>
        <strain evidence="12">UAMH 10579</strain>
    </source>
</reference>
<keyword evidence="4 9" id="KW-0732">Signal</keyword>
<organism evidence="11 12">
    <name type="scientific">Pseudogymnoascus verrucosus</name>
    <dbReference type="NCBI Taxonomy" id="342668"/>
    <lineage>
        <taxon>Eukaryota</taxon>
        <taxon>Fungi</taxon>
        <taxon>Dikarya</taxon>
        <taxon>Ascomycota</taxon>
        <taxon>Pezizomycotina</taxon>
        <taxon>Leotiomycetes</taxon>
        <taxon>Thelebolales</taxon>
        <taxon>Thelebolaceae</taxon>
        <taxon>Pseudogymnoascus</taxon>
    </lineage>
</organism>
<feature type="transmembrane region" description="Helical" evidence="8">
    <location>
        <begin position="629"/>
        <end position="648"/>
    </location>
</feature>
<gene>
    <name evidence="11" type="ORF">VE01_08223</name>
</gene>
<dbReference type="EMBL" id="KV460248">
    <property type="protein sequence ID" value="OBT93902.2"/>
    <property type="molecule type" value="Genomic_DNA"/>
</dbReference>
<feature type="transmembrane region" description="Helical" evidence="8">
    <location>
        <begin position="448"/>
        <end position="473"/>
    </location>
</feature>
<feature type="transmembrane region" description="Helical" evidence="8">
    <location>
        <begin position="406"/>
        <end position="427"/>
    </location>
</feature>
<comment type="similarity">
    <text evidence="2">Belongs to the transient receptor potential (TRP) ion channel family.</text>
</comment>
<feature type="transmembrane region" description="Helical" evidence="8">
    <location>
        <begin position="660"/>
        <end position="679"/>
    </location>
</feature>
<evidence type="ECO:0000259" key="10">
    <source>
        <dbReference type="SMART" id="SM01320"/>
    </source>
</evidence>
<comment type="subcellular location">
    <subcellularLocation>
        <location evidence="1">Membrane</location>
        <topology evidence="1">Multi-pass membrane protein</topology>
    </subcellularLocation>
</comment>